<gene>
    <name evidence="8" type="ORF">DI616_19820</name>
</gene>
<keyword evidence="4 7" id="KW-1133">Transmembrane helix</keyword>
<feature type="compositionally biased region" description="Basic and acidic residues" evidence="6">
    <location>
        <begin position="1"/>
        <end position="12"/>
    </location>
</feature>
<dbReference type="NCBIfam" id="TIGR00765">
    <property type="entry name" value="yihY_not_rbn"/>
    <property type="match status" value="1"/>
</dbReference>
<accession>A0A533HUQ5</accession>
<keyword evidence="5 7" id="KW-0472">Membrane</keyword>
<feature type="transmembrane region" description="Helical" evidence="7">
    <location>
        <begin position="238"/>
        <end position="261"/>
    </location>
</feature>
<feature type="transmembrane region" description="Helical" evidence="7">
    <location>
        <begin position="63"/>
        <end position="81"/>
    </location>
</feature>
<dbReference type="Pfam" id="PF03631">
    <property type="entry name" value="Virul_fac_BrkB"/>
    <property type="match status" value="1"/>
</dbReference>
<dbReference type="PANTHER" id="PTHR30213">
    <property type="entry name" value="INNER MEMBRANE PROTEIN YHJD"/>
    <property type="match status" value="1"/>
</dbReference>
<feature type="transmembrane region" description="Helical" evidence="7">
    <location>
        <begin position="207"/>
        <end position="226"/>
    </location>
</feature>
<evidence type="ECO:0000256" key="4">
    <source>
        <dbReference type="ARBA" id="ARBA00022989"/>
    </source>
</evidence>
<evidence type="ECO:0000256" key="7">
    <source>
        <dbReference type="SAM" id="Phobius"/>
    </source>
</evidence>
<evidence type="ECO:0000256" key="6">
    <source>
        <dbReference type="SAM" id="MobiDB-lite"/>
    </source>
</evidence>
<keyword evidence="2" id="KW-1003">Cell membrane</keyword>
<comment type="subcellular location">
    <subcellularLocation>
        <location evidence="1">Cell membrane</location>
        <topology evidence="1">Multi-pass membrane protein</topology>
    </subcellularLocation>
</comment>
<dbReference type="PANTHER" id="PTHR30213:SF0">
    <property type="entry name" value="UPF0761 MEMBRANE PROTEIN YIHY"/>
    <property type="match status" value="1"/>
</dbReference>
<protein>
    <submittedName>
        <fullName evidence="8">YihY/virulence factor BrkB family protein</fullName>
    </submittedName>
</protein>
<organism evidence="8 9">
    <name type="scientific">Paracoccus denitrificans</name>
    <dbReference type="NCBI Taxonomy" id="266"/>
    <lineage>
        <taxon>Bacteria</taxon>
        <taxon>Pseudomonadati</taxon>
        <taxon>Pseudomonadota</taxon>
        <taxon>Alphaproteobacteria</taxon>
        <taxon>Rhodobacterales</taxon>
        <taxon>Paracoccaceae</taxon>
        <taxon>Paracoccus</taxon>
    </lineage>
</organism>
<evidence type="ECO:0000313" key="9">
    <source>
        <dbReference type="Proteomes" id="UP000315344"/>
    </source>
</evidence>
<dbReference type="Proteomes" id="UP000315344">
    <property type="component" value="Unassembled WGS sequence"/>
</dbReference>
<evidence type="ECO:0000313" key="8">
    <source>
        <dbReference type="EMBL" id="TKW63276.1"/>
    </source>
</evidence>
<sequence>MSPQTTHDHENPADAPDPEDDRKPDSPAEITAPSWKYVLRTTVREFSADGCTDLASGLTYRTVLSMFPALVALVSILSLFGQSGSLTSILDQAEGIIPADTWQTIRPALESVLTAPAPGLGLVIGLLAALWSASSYIKAFGRAMNQIYDVPEGRGAIKLTVQMYLLTAVVLVLGAVGLMIVVLSGPVAEAVGGAIGLGSTAITVWNVGKWVVLAAIVVIVVALLYYATPNVRQPKMRWISLGALIAIIVAVLASLAFFFYVSNFGNYNKTYGALAGVIILLLWLYIINAILLFGAEVDSEVERGRELQAGMPAEETLQLPARDTKASDKRERKFAEDVERARRLRETAGRSQEKDDTDE</sequence>
<dbReference type="GO" id="GO:0005886">
    <property type="term" value="C:plasma membrane"/>
    <property type="evidence" value="ECO:0007669"/>
    <property type="project" value="UniProtKB-SubCell"/>
</dbReference>
<evidence type="ECO:0000256" key="3">
    <source>
        <dbReference type="ARBA" id="ARBA00022692"/>
    </source>
</evidence>
<dbReference type="InterPro" id="IPR017039">
    <property type="entry name" value="Virul_fac_BrkB"/>
</dbReference>
<feature type="region of interest" description="Disordered" evidence="6">
    <location>
        <begin position="1"/>
        <end position="29"/>
    </location>
</feature>
<dbReference type="PIRSF" id="PIRSF035875">
    <property type="entry name" value="RNase_BN"/>
    <property type="match status" value="1"/>
</dbReference>
<comment type="caution">
    <text evidence="8">The sequence shown here is derived from an EMBL/GenBank/DDBJ whole genome shotgun (WGS) entry which is preliminary data.</text>
</comment>
<feature type="transmembrane region" description="Helical" evidence="7">
    <location>
        <begin position="273"/>
        <end position="295"/>
    </location>
</feature>
<feature type="compositionally biased region" description="Basic and acidic residues" evidence="6">
    <location>
        <begin position="322"/>
        <end position="359"/>
    </location>
</feature>
<proteinExistence type="predicted"/>
<name>A0A533HUQ5_PARDE</name>
<feature type="region of interest" description="Disordered" evidence="6">
    <location>
        <begin position="312"/>
        <end position="359"/>
    </location>
</feature>
<reference evidence="8 9" key="1">
    <citation type="journal article" date="2017" name="Nat. Commun.">
        <title>In situ click chemistry generation of cyclooxygenase-2 inhibitors.</title>
        <authorList>
            <person name="Bhardwaj A."/>
            <person name="Kaur J."/>
            <person name="Wuest M."/>
            <person name="Wuest F."/>
        </authorList>
    </citation>
    <scope>NUCLEOTIDE SEQUENCE [LARGE SCALE GENOMIC DNA]</scope>
    <source>
        <strain evidence="8">S2_012_000_R3_94</strain>
    </source>
</reference>
<feature type="transmembrane region" description="Helical" evidence="7">
    <location>
        <begin position="117"/>
        <end position="137"/>
    </location>
</feature>
<evidence type="ECO:0000256" key="1">
    <source>
        <dbReference type="ARBA" id="ARBA00004651"/>
    </source>
</evidence>
<dbReference type="AlphaFoldDB" id="A0A533HUQ5"/>
<feature type="transmembrane region" description="Helical" evidence="7">
    <location>
        <begin position="164"/>
        <end position="187"/>
    </location>
</feature>
<evidence type="ECO:0000256" key="2">
    <source>
        <dbReference type="ARBA" id="ARBA00022475"/>
    </source>
</evidence>
<evidence type="ECO:0000256" key="5">
    <source>
        <dbReference type="ARBA" id="ARBA00023136"/>
    </source>
</evidence>
<keyword evidence="3 7" id="KW-0812">Transmembrane</keyword>
<dbReference type="EMBL" id="VAFL01000036">
    <property type="protein sequence ID" value="TKW63276.1"/>
    <property type="molecule type" value="Genomic_DNA"/>
</dbReference>